<feature type="compositionally biased region" description="Acidic residues" evidence="1">
    <location>
        <begin position="39"/>
        <end position="50"/>
    </location>
</feature>
<dbReference type="GeneID" id="36300276"/>
<gene>
    <name evidence="2" type="ORF">SAMN04489809_0847</name>
</gene>
<accession>A0A1H1NLE9</accession>
<dbReference type="EMBL" id="LT629770">
    <property type="protein sequence ID" value="SDR99802.1"/>
    <property type="molecule type" value="Genomic_DNA"/>
</dbReference>
<reference evidence="2 3" key="1">
    <citation type="submission" date="2016-10" db="EMBL/GenBank/DDBJ databases">
        <authorList>
            <person name="de Groot N.N."/>
        </authorList>
    </citation>
    <scope>NUCLEOTIDE SEQUENCE [LARGE SCALE GENOMIC DNA]</scope>
    <source>
        <strain evidence="2 3">DSM 15019</strain>
    </source>
</reference>
<protein>
    <recommendedName>
        <fullName evidence="4">Sugar ABC transporter ATPase</fullName>
    </recommendedName>
</protein>
<feature type="compositionally biased region" description="Acidic residues" evidence="1">
    <location>
        <begin position="60"/>
        <end position="69"/>
    </location>
</feature>
<sequence>MESTPDDVGGQPLRDGDATTEADPSNDPAQAEWERTEALDDGAAPEDLEESTATGRDPDEIPDPDDEVPAADLPGSAPQPESQGEDPVLADLGEEGQGDLGPGDV</sequence>
<evidence type="ECO:0008006" key="4">
    <source>
        <dbReference type="Google" id="ProtNLM"/>
    </source>
</evidence>
<evidence type="ECO:0000256" key="1">
    <source>
        <dbReference type="SAM" id="MobiDB-lite"/>
    </source>
</evidence>
<dbReference type="Proteomes" id="UP000182126">
    <property type="component" value="Chromosome I"/>
</dbReference>
<evidence type="ECO:0000313" key="2">
    <source>
        <dbReference type="EMBL" id="SDR99802.1"/>
    </source>
</evidence>
<evidence type="ECO:0000313" key="3">
    <source>
        <dbReference type="Proteomes" id="UP000182126"/>
    </source>
</evidence>
<organism evidence="2 3">
    <name type="scientific">Microbacterium paraoxydans</name>
    <dbReference type="NCBI Taxonomy" id="199592"/>
    <lineage>
        <taxon>Bacteria</taxon>
        <taxon>Bacillati</taxon>
        <taxon>Actinomycetota</taxon>
        <taxon>Actinomycetes</taxon>
        <taxon>Micrococcales</taxon>
        <taxon>Microbacteriaceae</taxon>
        <taxon>Microbacterium</taxon>
    </lineage>
</organism>
<proteinExistence type="predicted"/>
<name>A0A1H1NLE9_9MICO</name>
<dbReference type="AlphaFoldDB" id="A0A1H1NLE9"/>
<feature type="region of interest" description="Disordered" evidence="1">
    <location>
        <begin position="1"/>
        <end position="105"/>
    </location>
</feature>
<dbReference type="RefSeq" id="WP_060921136.1">
    <property type="nucleotide sequence ID" value="NZ_JALXUB010000053.1"/>
</dbReference>